<feature type="region of interest" description="Disordered" evidence="1">
    <location>
        <begin position="37"/>
        <end position="58"/>
    </location>
</feature>
<evidence type="ECO:0000313" key="3">
    <source>
        <dbReference type="Proteomes" id="UP001234798"/>
    </source>
</evidence>
<protein>
    <submittedName>
        <fullName evidence="2">Uncharacterized protein</fullName>
    </submittedName>
</protein>
<evidence type="ECO:0000313" key="2">
    <source>
        <dbReference type="EMBL" id="WMD22240.1"/>
    </source>
</evidence>
<evidence type="ECO:0000256" key="1">
    <source>
        <dbReference type="SAM" id="MobiDB-lite"/>
    </source>
</evidence>
<organism evidence="2 3">
    <name type="scientific">Achromobacter seleniivolatilans</name>
    <dbReference type="NCBI Taxonomy" id="3047478"/>
    <lineage>
        <taxon>Bacteria</taxon>
        <taxon>Pseudomonadati</taxon>
        <taxon>Pseudomonadota</taxon>
        <taxon>Betaproteobacteria</taxon>
        <taxon>Burkholderiales</taxon>
        <taxon>Alcaligenaceae</taxon>
        <taxon>Achromobacter</taxon>
    </lineage>
</organism>
<dbReference type="Proteomes" id="UP001234798">
    <property type="component" value="Chromosome"/>
</dbReference>
<dbReference type="RefSeq" id="WP_306946876.1">
    <property type="nucleotide sequence ID" value="NZ_CP132976.1"/>
</dbReference>
<feature type="compositionally biased region" description="Basic and acidic residues" evidence="1">
    <location>
        <begin position="40"/>
        <end position="49"/>
    </location>
</feature>
<accession>A0ABY9M623</accession>
<reference evidence="2 3" key="1">
    <citation type="submission" date="2023-08" db="EMBL/GenBank/DDBJ databases">
        <title>Achromobacter seleniivolatilans sp. nov., isolated from seleniferous soil.</title>
        <authorList>
            <person name="Zhang S."/>
            <person name="Li K."/>
            <person name="Peng J."/>
            <person name="Zhao Q."/>
            <person name="Wang H."/>
            <person name="Guo Y."/>
        </authorList>
    </citation>
    <scope>NUCLEOTIDE SEQUENCE [LARGE SCALE GENOMIC DNA]</scope>
    <source>
        <strain evidence="2 3">R39</strain>
    </source>
</reference>
<sequence length="106" mass="11411">MTSHLKKSYSRLEPFSAHVHASILDFQGTMPFSTYGSRAVDARQGREGSHPGLPIGDRGPVGQAVSLWEAEGGSILSFAGVSRPFVLGNDGSMVHWPVLAWKSEES</sequence>
<keyword evidence="3" id="KW-1185">Reference proteome</keyword>
<name>A0ABY9M623_9BURK</name>
<gene>
    <name evidence="2" type="ORF">RAS12_07630</name>
</gene>
<dbReference type="EMBL" id="CP132976">
    <property type="protein sequence ID" value="WMD22240.1"/>
    <property type="molecule type" value="Genomic_DNA"/>
</dbReference>
<proteinExistence type="predicted"/>